<keyword evidence="7" id="KW-0949">S-adenosyl-L-methionine</keyword>
<keyword evidence="13" id="KW-0012">Acyltransferase</keyword>
<dbReference type="SUPFAM" id="SSF102114">
    <property type="entry name" value="Radical SAM enzymes"/>
    <property type="match status" value="1"/>
</dbReference>
<evidence type="ECO:0000256" key="8">
    <source>
        <dbReference type="ARBA" id="ARBA00022694"/>
    </source>
</evidence>
<dbReference type="Proteomes" id="UP000034852">
    <property type="component" value="Unassembled WGS sequence"/>
</dbReference>
<evidence type="ECO:0000256" key="6">
    <source>
        <dbReference type="ARBA" id="ARBA00022679"/>
    </source>
</evidence>
<evidence type="ECO:0000256" key="4">
    <source>
        <dbReference type="ARBA" id="ARBA00022485"/>
    </source>
</evidence>
<sequence>MLYRKFDAKKYERELKGIFQELFALEKIPRNKLKKILSKYPKDGDSIFSKDQLIHGFEYLKKKSVIAKDKRLPEILKMKPTRTISGVTIVTVLTKPFHCPGKCIFCPNDIRMPKSYIATEPGAQRALNNRFSPYSQVYNRLKALHQIGHPTEKIELIVLGGTWSYYPRNYQVWFIKECFRALNDFDPKHMQDLSPEQVNKNKFNTLNEQIREQTGAKTYNDLIKTKEYKEKFSQFITQGEKAGWEDLYKQQEKNEKSRARCVGLVLETRPDRLNPEEVLILRKFGATKIQIGVQTLNEKVNTLNKRLESKKQISNAFKLLRAGGFKIHAHIMPNLYGATPEIDRESYKELFNSENFKPDELKIYPTSIIKYTELHDLFKEGKYKPYDLNTLTDLLADCIEMTPEYCRLTRIVRDIPSTEIEAGNKRTNLRELVENKLKAENRKNENIRAREIRGEIVTADDLHLNAVKYKTVLTNEYFLQYITKENKIAGFLRLSIPNKIKNINPITKELDNSAIIREIHVYGPSLNLGKGSTGEAQHLGLGTKLIEEAKKITKDSGFKNLAVISAIGTREYYRKRGFVDGELYQFIRL</sequence>
<evidence type="ECO:0000313" key="18">
    <source>
        <dbReference type="Proteomes" id="UP000034852"/>
    </source>
</evidence>
<evidence type="ECO:0000256" key="2">
    <source>
        <dbReference type="ARBA" id="ARBA00005217"/>
    </source>
</evidence>
<accession>A0A0G0GZ30</accession>
<protein>
    <recommendedName>
        <fullName evidence="14">tRNA carboxymethyluridine synthase</fullName>
        <ecNumber evidence="14">2.3.1.311</ecNumber>
    </recommendedName>
</protein>
<dbReference type="InterPro" id="IPR032432">
    <property type="entry name" value="Radical_SAM_C"/>
</dbReference>
<keyword evidence="12" id="KW-0411">Iron-sulfur</keyword>
<dbReference type="GO" id="GO:0106261">
    <property type="term" value="F:tRNA uridine(34) acetyltransferase activity"/>
    <property type="evidence" value="ECO:0007669"/>
    <property type="project" value="UniProtKB-EC"/>
</dbReference>
<keyword evidence="8" id="KW-0819">tRNA processing</keyword>
<comment type="similarity">
    <text evidence="3">Belongs to the ELP3 family.</text>
</comment>
<evidence type="ECO:0000256" key="7">
    <source>
        <dbReference type="ARBA" id="ARBA00022691"/>
    </source>
</evidence>
<dbReference type="AlphaFoldDB" id="A0A0G0GZ30"/>
<dbReference type="Gene3D" id="3.40.630.30">
    <property type="match status" value="1"/>
</dbReference>
<dbReference type="GO" id="GO:0005737">
    <property type="term" value="C:cytoplasm"/>
    <property type="evidence" value="ECO:0007669"/>
    <property type="project" value="TreeGrafter"/>
</dbReference>
<organism evidence="17 18">
    <name type="scientific">candidate division WS6 bacterium GW2011_GWA2_37_6</name>
    <dbReference type="NCBI Taxonomy" id="1619087"/>
    <lineage>
        <taxon>Bacteria</taxon>
        <taxon>Candidatus Dojkabacteria</taxon>
    </lineage>
</organism>
<dbReference type="GO" id="GO:0000049">
    <property type="term" value="F:tRNA binding"/>
    <property type="evidence" value="ECO:0007669"/>
    <property type="project" value="UniProtKB-KW"/>
</dbReference>
<evidence type="ECO:0000256" key="3">
    <source>
        <dbReference type="ARBA" id="ARBA00005494"/>
    </source>
</evidence>
<dbReference type="Pfam" id="PF04055">
    <property type="entry name" value="Radical_SAM"/>
    <property type="match status" value="1"/>
</dbReference>
<dbReference type="EC" id="2.3.1.311" evidence="14"/>
<comment type="catalytic activity">
    <reaction evidence="15">
        <text>uridine(34) in tRNA + acetyl-CoA + S-adenosyl-L-methionine + H2O = 5-(carboxymethyl)uridine(34) in tRNA + 5'-deoxyadenosine + L-methionine + CoA + 2 H(+)</text>
        <dbReference type="Rhea" id="RHEA:61020"/>
        <dbReference type="Rhea" id="RHEA-COMP:10407"/>
        <dbReference type="Rhea" id="RHEA-COMP:11727"/>
        <dbReference type="ChEBI" id="CHEBI:15377"/>
        <dbReference type="ChEBI" id="CHEBI:15378"/>
        <dbReference type="ChEBI" id="CHEBI:17319"/>
        <dbReference type="ChEBI" id="CHEBI:57287"/>
        <dbReference type="ChEBI" id="CHEBI:57288"/>
        <dbReference type="ChEBI" id="CHEBI:57844"/>
        <dbReference type="ChEBI" id="CHEBI:59789"/>
        <dbReference type="ChEBI" id="CHEBI:65315"/>
        <dbReference type="ChEBI" id="CHEBI:74882"/>
        <dbReference type="EC" id="2.3.1.311"/>
    </reaction>
    <physiologicalReaction direction="left-to-right" evidence="15">
        <dbReference type="Rhea" id="RHEA:61021"/>
    </physiologicalReaction>
</comment>
<keyword evidence="9" id="KW-0479">Metal-binding</keyword>
<evidence type="ECO:0000256" key="1">
    <source>
        <dbReference type="ARBA" id="ARBA00001966"/>
    </source>
</evidence>
<dbReference type="InterPro" id="IPR034687">
    <property type="entry name" value="ELP3-like"/>
</dbReference>
<evidence type="ECO:0000256" key="5">
    <source>
        <dbReference type="ARBA" id="ARBA00022555"/>
    </source>
</evidence>
<dbReference type="InterPro" id="IPR058240">
    <property type="entry name" value="rSAM_sf"/>
</dbReference>
<dbReference type="NCBIfam" id="TIGR01211">
    <property type="entry name" value="ELP3"/>
    <property type="match status" value="1"/>
</dbReference>
<keyword evidence="10" id="KW-0694">RNA-binding</keyword>
<dbReference type="SUPFAM" id="SSF55729">
    <property type="entry name" value="Acyl-CoA N-acyltransferases (Nat)"/>
    <property type="match status" value="1"/>
</dbReference>
<proteinExistence type="inferred from homology"/>
<feature type="domain" description="Elp3/MiaA/NifB-like radical SAM core" evidence="16">
    <location>
        <begin position="89"/>
        <end position="397"/>
    </location>
</feature>
<dbReference type="GO" id="GO:0033588">
    <property type="term" value="C:elongator holoenzyme complex"/>
    <property type="evidence" value="ECO:0007669"/>
    <property type="project" value="TreeGrafter"/>
</dbReference>
<dbReference type="GO" id="GO:0002926">
    <property type="term" value="P:tRNA wobble base 5-methoxycarbonylmethyl-2-thiouridinylation"/>
    <property type="evidence" value="ECO:0007669"/>
    <property type="project" value="TreeGrafter"/>
</dbReference>
<evidence type="ECO:0000256" key="13">
    <source>
        <dbReference type="ARBA" id="ARBA00023315"/>
    </source>
</evidence>
<dbReference type="InterPro" id="IPR006638">
    <property type="entry name" value="Elp3/MiaA/NifB-like_rSAM"/>
</dbReference>
<evidence type="ECO:0000256" key="9">
    <source>
        <dbReference type="ARBA" id="ARBA00022723"/>
    </source>
</evidence>
<comment type="pathway">
    <text evidence="2">tRNA modification.</text>
</comment>
<dbReference type="PATRIC" id="fig|1619087.5.peg.401"/>
<keyword evidence="5" id="KW-0820">tRNA-binding</keyword>
<evidence type="ECO:0000256" key="15">
    <source>
        <dbReference type="ARBA" id="ARBA00047372"/>
    </source>
</evidence>
<dbReference type="SMART" id="SM00729">
    <property type="entry name" value="Elp3"/>
    <property type="match status" value="1"/>
</dbReference>
<evidence type="ECO:0000256" key="12">
    <source>
        <dbReference type="ARBA" id="ARBA00023014"/>
    </source>
</evidence>
<keyword evidence="6 17" id="KW-0808">Transferase</keyword>
<keyword evidence="4" id="KW-0004">4Fe-4S</keyword>
<evidence type="ECO:0000256" key="14">
    <source>
        <dbReference type="ARBA" id="ARBA00044771"/>
    </source>
</evidence>
<dbReference type="PANTHER" id="PTHR11135:SF2">
    <property type="entry name" value="ELONGATOR COMPLEX PROTEIN 3"/>
    <property type="match status" value="1"/>
</dbReference>
<dbReference type="SFLD" id="SFLDG01086">
    <property type="entry name" value="elongater_protein-like"/>
    <property type="match status" value="1"/>
</dbReference>
<dbReference type="InterPro" id="IPR016181">
    <property type="entry name" value="Acyl_CoA_acyltransferase"/>
</dbReference>
<dbReference type="EMBL" id="LBTH01000030">
    <property type="protein sequence ID" value="KKQ35262.1"/>
    <property type="molecule type" value="Genomic_DNA"/>
</dbReference>
<dbReference type="GO" id="GO:0046872">
    <property type="term" value="F:metal ion binding"/>
    <property type="evidence" value="ECO:0007669"/>
    <property type="project" value="UniProtKB-KW"/>
</dbReference>
<dbReference type="GO" id="GO:0051539">
    <property type="term" value="F:4 iron, 4 sulfur cluster binding"/>
    <property type="evidence" value="ECO:0007669"/>
    <property type="project" value="UniProtKB-KW"/>
</dbReference>
<comment type="cofactor">
    <cofactor evidence="1">
        <name>[4Fe-4S] cluster</name>
        <dbReference type="ChEBI" id="CHEBI:49883"/>
    </cofactor>
</comment>
<dbReference type="InterPro" id="IPR039661">
    <property type="entry name" value="ELP3"/>
</dbReference>
<dbReference type="PANTHER" id="PTHR11135">
    <property type="entry name" value="HISTONE ACETYLTRANSFERASE-RELATED"/>
    <property type="match status" value="1"/>
</dbReference>
<name>A0A0G0GZ30_9BACT</name>
<evidence type="ECO:0000259" key="16">
    <source>
        <dbReference type="SMART" id="SM00729"/>
    </source>
</evidence>
<evidence type="ECO:0000256" key="11">
    <source>
        <dbReference type="ARBA" id="ARBA00023004"/>
    </source>
</evidence>
<gene>
    <name evidence="17" type="ORF">US52_C0030G0014</name>
</gene>
<evidence type="ECO:0000313" key="17">
    <source>
        <dbReference type="EMBL" id="KKQ35262.1"/>
    </source>
</evidence>
<dbReference type="SFLD" id="SFLDS00029">
    <property type="entry name" value="Radical_SAM"/>
    <property type="match status" value="1"/>
</dbReference>
<keyword evidence="11" id="KW-0408">Iron</keyword>
<dbReference type="SFLD" id="SFLDF00344">
    <property type="entry name" value="ELP3-like"/>
    <property type="match status" value="1"/>
</dbReference>
<dbReference type="InterPro" id="IPR007197">
    <property type="entry name" value="rSAM"/>
</dbReference>
<dbReference type="CDD" id="cd01335">
    <property type="entry name" value="Radical_SAM"/>
    <property type="match status" value="1"/>
</dbReference>
<comment type="caution">
    <text evidence="17">The sequence shown here is derived from an EMBL/GenBank/DDBJ whole genome shotgun (WGS) entry which is preliminary data.</text>
</comment>
<evidence type="ECO:0000256" key="10">
    <source>
        <dbReference type="ARBA" id="ARBA00022884"/>
    </source>
</evidence>
<dbReference type="Pfam" id="PF16199">
    <property type="entry name" value="Radical_SAM_C"/>
    <property type="match status" value="1"/>
</dbReference>
<reference evidence="17 18" key="1">
    <citation type="journal article" date="2015" name="Nature">
        <title>rRNA introns, odd ribosomes, and small enigmatic genomes across a large radiation of phyla.</title>
        <authorList>
            <person name="Brown C.T."/>
            <person name="Hug L.A."/>
            <person name="Thomas B.C."/>
            <person name="Sharon I."/>
            <person name="Castelle C.J."/>
            <person name="Singh A."/>
            <person name="Wilkins M.J."/>
            <person name="Williams K.H."/>
            <person name="Banfield J.F."/>
        </authorList>
    </citation>
    <scope>NUCLEOTIDE SEQUENCE [LARGE SCALE GENOMIC DNA]</scope>
</reference>